<accession>A0ABY7F248</accession>
<organism evidence="1 2">
    <name type="scientific">Mya arenaria</name>
    <name type="common">Soft-shell clam</name>
    <dbReference type="NCBI Taxonomy" id="6604"/>
    <lineage>
        <taxon>Eukaryota</taxon>
        <taxon>Metazoa</taxon>
        <taxon>Spiralia</taxon>
        <taxon>Lophotrochozoa</taxon>
        <taxon>Mollusca</taxon>
        <taxon>Bivalvia</taxon>
        <taxon>Autobranchia</taxon>
        <taxon>Heteroconchia</taxon>
        <taxon>Euheterodonta</taxon>
        <taxon>Imparidentia</taxon>
        <taxon>Neoheterodontei</taxon>
        <taxon>Myida</taxon>
        <taxon>Myoidea</taxon>
        <taxon>Myidae</taxon>
        <taxon>Mya</taxon>
    </lineage>
</organism>
<protein>
    <submittedName>
        <fullName evidence="1">Uncharacterized protein</fullName>
    </submittedName>
</protein>
<keyword evidence="2" id="KW-1185">Reference proteome</keyword>
<evidence type="ECO:0000313" key="2">
    <source>
        <dbReference type="Proteomes" id="UP001164746"/>
    </source>
</evidence>
<sequence length="49" mass="5859">MMKMATTRHQSAVNSWSKWPRDSLKVCPISPNTLKPRHLAMKWRSDRHR</sequence>
<proteinExistence type="predicted"/>
<gene>
    <name evidence="1" type="ORF">MAR_005880</name>
</gene>
<dbReference type="Proteomes" id="UP001164746">
    <property type="component" value="Chromosome 9"/>
</dbReference>
<reference evidence="1" key="1">
    <citation type="submission" date="2022-11" db="EMBL/GenBank/DDBJ databases">
        <title>Centuries of genome instability and evolution in soft-shell clam transmissible cancer (bioRxiv).</title>
        <authorList>
            <person name="Hart S.F.M."/>
            <person name="Yonemitsu M.A."/>
            <person name="Giersch R.M."/>
            <person name="Beal B.F."/>
            <person name="Arriagada G."/>
            <person name="Davis B.W."/>
            <person name="Ostrander E.A."/>
            <person name="Goff S.P."/>
            <person name="Metzger M.J."/>
        </authorList>
    </citation>
    <scope>NUCLEOTIDE SEQUENCE</scope>
    <source>
        <strain evidence="1">MELC-2E11</strain>
        <tissue evidence="1">Siphon/mantle</tissue>
    </source>
</reference>
<dbReference type="EMBL" id="CP111020">
    <property type="protein sequence ID" value="WAR15775.1"/>
    <property type="molecule type" value="Genomic_DNA"/>
</dbReference>
<evidence type="ECO:0000313" key="1">
    <source>
        <dbReference type="EMBL" id="WAR15775.1"/>
    </source>
</evidence>
<name>A0ABY7F248_MYAAR</name>